<dbReference type="GO" id="GO:0006355">
    <property type="term" value="P:regulation of DNA-templated transcription"/>
    <property type="evidence" value="ECO:0007669"/>
    <property type="project" value="InterPro"/>
</dbReference>
<dbReference type="AlphaFoldDB" id="A0A8C0ZSL3"/>
<dbReference type="Ensembl" id="ENSCCNT00000019841.1">
    <property type="protein sequence ID" value="ENSCCNP00000015185.1"/>
    <property type="gene ID" value="ENSCCNG00000015586.1"/>
</dbReference>
<dbReference type="Gene3D" id="6.10.140.140">
    <property type="match status" value="1"/>
</dbReference>
<name>A0A8C0ZSL3_CASCN</name>
<dbReference type="PANTHER" id="PTHR23232">
    <property type="entry name" value="KRAB DOMAIN C2H2 ZINC FINGER"/>
    <property type="match status" value="1"/>
</dbReference>
<dbReference type="SMART" id="SM00349">
    <property type="entry name" value="KRAB"/>
    <property type="match status" value="1"/>
</dbReference>
<organism evidence="2">
    <name type="scientific">Castor canadensis</name>
    <name type="common">American beaver</name>
    <dbReference type="NCBI Taxonomy" id="51338"/>
    <lineage>
        <taxon>Eukaryota</taxon>
        <taxon>Metazoa</taxon>
        <taxon>Chordata</taxon>
        <taxon>Craniata</taxon>
        <taxon>Vertebrata</taxon>
        <taxon>Euteleostomi</taxon>
        <taxon>Mammalia</taxon>
        <taxon>Eutheria</taxon>
        <taxon>Euarchontoglires</taxon>
        <taxon>Glires</taxon>
        <taxon>Rodentia</taxon>
        <taxon>Castorimorpha</taxon>
        <taxon>Castoridae</taxon>
        <taxon>Castor</taxon>
    </lineage>
</organism>
<dbReference type="InterPro" id="IPR036051">
    <property type="entry name" value="KRAB_dom_sf"/>
</dbReference>
<feature type="domain" description="KRAB" evidence="1">
    <location>
        <begin position="36"/>
        <end position="106"/>
    </location>
</feature>
<reference evidence="2" key="1">
    <citation type="submission" date="2023-09" db="UniProtKB">
        <authorList>
            <consortium name="Ensembl"/>
        </authorList>
    </citation>
    <scope>IDENTIFICATION</scope>
</reference>
<evidence type="ECO:0000313" key="2">
    <source>
        <dbReference type="Ensembl" id="ENSCCNP00000015185.1"/>
    </source>
</evidence>
<dbReference type="PROSITE" id="PS50805">
    <property type="entry name" value="KRAB"/>
    <property type="match status" value="1"/>
</dbReference>
<accession>A0A8C0ZSL3</accession>
<evidence type="ECO:0000259" key="1">
    <source>
        <dbReference type="PROSITE" id="PS50805"/>
    </source>
</evidence>
<dbReference type="InterPro" id="IPR050169">
    <property type="entry name" value="Krueppel_C2H2_ZnF"/>
</dbReference>
<protein>
    <recommendedName>
        <fullName evidence="1">KRAB domain-containing protein</fullName>
    </recommendedName>
</protein>
<dbReference type="PANTHER" id="PTHR23232:SF142">
    <property type="entry name" value="GASTRULA ZINC FINGER PROTEIN XLCGF57.1-LIKE-RELATED"/>
    <property type="match status" value="1"/>
</dbReference>
<sequence>RETMFPTCSPSTLPVLCGHIREVAVNNLSAMLQNSVTFKDVGVFFSQEAWGVMKPAQRALYRDVMLENYSNMVSLGLLEPKPNMFSCLEKREKWMPEDAPRGHILPSTRIFIVVRNPTNW</sequence>
<dbReference type="Pfam" id="PF01352">
    <property type="entry name" value="KRAB"/>
    <property type="match status" value="1"/>
</dbReference>
<dbReference type="InterPro" id="IPR001909">
    <property type="entry name" value="KRAB"/>
</dbReference>
<dbReference type="SUPFAM" id="SSF109640">
    <property type="entry name" value="KRAB domain (Kruppel-associated box)"/>
    <property type="match status" value="1"/>
</dbReference>
<proteinExistence type="predicted"/>
<dbReference type="CDD" id="cd07765">
    <property type="entry name" value="KRAB_A-box"/>
    <property type="match status" value="1"/>
</dbReference>